<sequence length="163" mass="18534">MLKRSWLISMAISLFGVMMIEYFFTFKPENTVKHGNLGIIGLALVVPFILLSLFITFRFSTELSRQTHDKMLRTILLIAGVGLVIATAYYALQYKDEVYTSLGGTTRDADSKIYGLPLLNEYTNRIFINYYTFLFIHTLSAIGGTLYGIAKPKKIDDEHTELE</sequence>
<organism evidence="2 3">
    <name type="scientific">Metasolibacillus meyeri</name>
    <dbReference type="NCBI Taxonomy" id="1071052"/>
    <lineage>
        <taxon>Bacteria</taxon>
        <taxon>Bacillati</taxon>
        <taxon>Bacillota</taxon>
        <taxon>Bacilli</taxon>
        <taxon>Bacillales</taxon>
        <taxon>Caryophanaceae</taxon>
        <taxon>Metasolibacillus</taxon>
    </lineage>
</organism>
<dbReference type="AlphaFoldDB" id="A0AAW9NXZ1"/>
<evidence type="ECO:0000313" key="2">
    <source>
        <dbReference type="EMBL" id="MEC1180451.1"/>
    </source>
</evidence>
<accession>A0AAW9NXZ1</accession>
<name>A0AAW9NXZ1_9BACL</name>
<keyword evidence="1" id="KW-0472">Membrane</keyword>
<feature type="transmembrane region" description="Helical" evidence="1">
    <location>
        <begin position="71"/>
        <end position="92"/>
    </location>
</feature>
<feature type="transmembrane region" description="Helical" evidence="1">
    <location>
        <begin position="7"/>
        <end position="25"/>
    </location>
</feature>
<evidence type="ECO:0000313" key="3">
    <source>
        <dbReference type="Proteomes" id="UP001344888"/>
    </source>
</evidence>
<dbReference type="EMBL" id="JARSFG010000028">
    <property type="protein sequence ID" value="MEC1180451.1"/>
    <property type="molecule type" value="Genomic_DNA"/>
</dbReference>
<protein>
    <submittedName>
        <fullName evidence="2">Nucleoside-diphosphate sugar epimerase</fullName>
    </submittedName>
</protein>
<feature type="transmembrane region" description="Helical" evidence="1">
    <location>
        <begin position="37"/>
        <end position="59"/>
    </location>
</feature>
<keyword evidence="3" id="KW-1185">Reference proteome</keyword>
<keyword evidence="1" id="KW-1133">Transmembrane helix</keyword>
<evidence type="ECO:0000256" key="1">
    <source>
        <dbReference type="SAM" id="Phobius"/>
    </source>
</evidence>
<dbReference type="RefSeq" id="WP_107840714.1">
    <property type="nucleotide sequence ID" value="NZ_JARSFG010000028.1"/>
</dbReference>
<dbReference type="Proteomes" id="UP001344888">
    <property type="component" value="Unassembled WGS sequence"/>
</dbReference>
<gene>
    <name evidence="2" type="ORF">P9B03_18295</name>
</gene>
<comment type="caution">
    <text evidence="2">The sequence shown here is derived from an EMBL/GenBank/DDBJ whole genome shotgun (WGS) entry which is preliminary data.</text>
</comment>
<reference evidence="2 3" key="1">
    <citation type="submission" date="2023-03" db="EMBL/GenBank/DDBJ databases">
        <title>Bacillus Genome Sequencing.</title>
        <authorList>
            <person name="Dunlap C."/>
        </authorList>
    </citation>
    <scope>NUCLEOTIDE SEQUENCE [LARGE SCALE GENOMIC DNA]</scope>
    <source>
        <strain evidence="2 3">B-59205</strain>
    </source>
</reference>
<feature type="transmembrane region" description="Helical" evidence="1">
    <location>
        <begin position="128"/>
        <end position="150"/>
    </location>
</feature>
<keyword evidence="1" id="KW-0812">Transmembrane</keyword>
<proteinExistence type="predicted"/>